<keyword evidence="2" id="KW-1003">Cell membrane</keyword>
<evidence type="ECO:0000256" key="3">
    <source>
        <dbReference type="ARBA" id="ARBA00022692"/>
    </source>
</evidence>
<evidence type="ECO:0000256" key="2">
    <source>
        <dbReference type="ARBA" id="ARBA00022475"/>
    </source>
</evidence>
<evidence type="ECO:0000256" key="4">
    <source>
        <dbReference type="ARBA" id="ARBA00022989"/>
    </source>
</evidence>
<dbReference type="InterPro" id="IPR051791">
    <property type="entry name" value="Pra-immunoreactive"/>
</dbReference>
<keyword evidence="4 7" id="KW-1133">Transmembrane helix</keyword>
<feature type="domain" description="RDD" evidence="8">
    <location>
        <begin position="77"/>
        <end position="188"/>
    </location>
</feature>
<evidence type="ECO:0000313" key="9">
    <source>
        <dbReference type="EMBL" id="MEE4545341.1"/>
    </source>
</evidence>
<keyword evidence="3 7" id="KW-0812">Transmembrane</keyword>
<name>A0ABU7PHN8_9ACTN</name>
<keyword evidence="10" id="KW-1185">Reference proteome</keyword>
<gene>
    <name evidence="9" type="ORF">V2S66_25665</name>
</gene>
<evidence type="ECO:0000256" key="6">
    <source>
        <dbReference type="SAM" id="MobiDB-lite"/>
    </source>
</evidence>
<feature type="compositionally biased region" description="Low complexity" evidence="6">
    <location>
        <begin position="19"/>
        <end position="34"/>
    </location>
</feature>
<protein>
    <submittedName>
        <fullName evidence="9">RDD family protein</fullName>
    </submittedName>
</protein>
<evidence type="ECO:0000259" key="8">
    <source>
        <dbReference type="Pfam" id="PF06271"/>
    </source>
</evidence>
<feature type="transmembrane region" description="Helical" evidence="7">
    <location>
        <begin position="83"/>
        <end position="103"/>
    </location>
</feature>
<proteinExistence type="predicted"/>
<comment type="caution">
    <text evidence="9">The sequence shown here is derived from an EMBL/GenBank/DDBJ whole genome shotgun (WGS) entry which is preliminary data.</text>
</comment>
<dbReference type="Proteomes" id="UP001344658">
    <property type="component" value="Unassembled WGS sequence"/>
</dbReference>
<dbReference type="EMBL" id="JAZEWV010000027">
    <property type="protein sequence ID" value="MEE4545341.1"/>
    <property type="molecule type" value="Genomic_DNA"/>
</dbReference>
<evidence type="ECO:0000256" key="5">
    <source>
        <dbReference type="ARBA" id="ARBA00023136"/>
    </source>
</evidence>
<feature type="compositionally biased region" description="Low complexity" evidence="6">
    <location>
        <begin position="42"/>
        <end position="57"/>
    </location>
</feature>
<sequence length="196" mass="20389">MSENQPPPYGGTPGGQPGPYGQNPYGENPYQQPGGIPGQPGPYGQPQQPGGVPSYPGAPGADYAAYGQQPAGMPPLANWGWRFLSGLIDAVIVGVVAIVVSLATNQLVADLVNIAGVVVLGYMEGTTGQTPGKMAVGTRTLREADGQLLGAGRAIGRRFLHILDALPCLLGYLWPAWDAKRQTFADKIVSSVVIKP</sequence>
<comment type="subcellular location">
    <subcellularLocation>
        <location evidence="1">Cell membrane</location>
        <topology evidence="1">Multi-pass membrane protein</topology>
    </subcellularLocation>
</comment>
<dbReference type="Pfam" id="PF06271">
    <property type="entry name" value="RDD"/>
    <property type="match status" value="1"/>
</dbReference>
<evidence type="ECO:0000256" key="7">
    <source>
        <dbReference type="SAM" id="Phobius"/>
    </source>
</evidence>
<accession>A0ABU7PHN8</accession>
<dbReference type="RefSeq" id="WP_330798867.1">
    <property type="nucleotide sequence ID" value="NZ_JAZEWV010000027.1"/>
</dbReference>
<feature type="compositionally biased region" description="Pro residues" evidence="6">
    <location>
        <begin position="1"/>
        <end position="10"/>
    </location>
</feature>
<reference evidence="9 10" key="1">
    <citation type="submission" date="2023-12" db="EMBL/GenBank/DDBJ databases">
        <title>Streptomyces sp. V4-01.</title>
        <authorList>
            <person name="Somphong A."/>
            <person name="Phongsopitanun W."/>
        </authorList>
    </citation>
    <scope>NUCLEOTIDE SEQUENCE [LARGE SCALE GENOMIC DNA]</scope>
    <source>
        <strain evidence="9 10">V4-01</strain>
    </source>
</reference>
<dbReference type="PANTHER" id="PTHR36115">
    <property type="entry name" value="PROLINE-RICH ANTIGEN HOMOLOG-RELATED"/>
    <property type="match status" value="1"/>
</dbReference>
<dbReference type="PANTHER" id="PTHR36115:SF6">
    <property type="entry name" value="PROLINE-RICH ANTIGEN HOMOLOG"/>
    <property type="match status" value="1"/>
</dbReference>
<feature type="region of interest" description="Disordered" evidence="6">
    <location>
        <begin position="1"/>
        <end position="57"/>
    </location>
</feature>
<evidence type="ECO:0000256" key="1">
    <source>
        <dbReference type="ARBA" id="ARBA00004651"/>
    </source>
</evidence>
<keyword evidence="5 7" id="KW-0472">Membrane</keyword>
<organism evidence="9 10">
    <name type="scientific">Actinacidiphila polyblastidii</name>
    <dbReference type="NCBI Taxonomy" id="3110430"/>
    <lineage>
        <taxon>Bacteria</taxon>
        <taxon>Bacillati</taxon>
        <taxon>Actinomycetota</taxon>
        <taxon>Actinomycetes</taxon>
        <taxon>Kitasatosporales</taxon>
        <taxon>Streptomycetaceae</taxon>
        <taxon>Actinacidiphila</taxon>
    </lineage>
</organism>
<dbReference type="InterPro" id="IPR010432">
    <property type="entry name" value="RDD"/>
</dbReference>
<evidence type="ECO:0000313" key="10">
    <source>
        <dbReference type="Proteomes" id="UP001344658"/>
    </source>
</evidence>